<keyword evidence="2" id="KW-1185">Reference proteome</keyword>
<reference evidence="1 2" key="1">
    <citation type="journal article" date="2005" name="Science">
        <title>Genome sequence of Theileria parva, a bovine pathogen that transforms lymphocytes.</title>
        <authorList>
            <person name="Gardner M.J."/>
            <person name="Bishop R."/>
            <person name="Shah T."/>
            <person name="de Villiers E.P."/>
            <person name="Carlton J.M."/>
            <person name="Hall N."/>
            <person name="Ren Q."/>
            <person name="Paulsen I.T."/>
            <person name="Pain A."/>
            <person name="Berriman M."/>
            <person name="Wilson R.J.M."/>
            <person name="Sato S."/>
            <person name="Ralph S.A."/>
            <person name="Mann D.J."/>
            <person name="Xiong Z."/>
            <person name="Shallom S.J."/>
            <person name="Weidman J."/>
            <person name="Jiang L."/>
            <person name="Lynn J."/>
            <person name="Weaver B."/>
            <person name="Shoaibi A."/>
            <person name="Domingo A.R."/>
            <person name="Wasawo D."/>
            <person name="Crabtree J."/>
            <person name="Wortman J.R."/>
            <person name="Haas B."/>
            <person name="Angiuoli S.V."/>
            <person name="Creasy T.H."/>
            <person name="Lu C."/>
            <person name="Suh B."/>
            <person name="Silva J.C."/>
            <person name="Utterback T.R."/>
            <person name="Feldblyum T.V."/>
            <person name="Pertea M."/>
            <person name="Allen J."/>
            <person name="Nierman W.C."/>
            <person name="Taracha E.L.N."/>
            <person name="Salzberg S.L."/>
            <person name="White O.R."/>
            <person name="Fitzhugh H.A."/>
            <person name="Morzaria S."/>
            <person name="Venter J.C."/>
            <person name="Fraser C.M."/>
            <person name="Nene V."/>
        </authorList>
    </citation>
    <scope>NUCLEOTIDE SEQUENCE [LARGE SCALE GENOMIC DNA]</scope>
    <source>
        <strain evidence="1 2">Muguga</strain>
    </source>
</reference>
<dbReference type="EMBL" id="AAGK01000004">
    <property type="protein sequence ID" value="EAN32258.1"/>
    <property type="molecule type" value="Genomic_DNA"/>
</dbReference>
<dbReference type="KEGG" id="tpv:TP04_0904"/>
<dbReference type="InParanoid" id="Q4N145"/>
<protein>
    <submittedName>
        <fullName evidence="1">Uncharacterized protein</fullName>
    </submittedName>
</protein>
<comment type="caution">
    <text evidence="1">The sequence shown here is derived from an EMBL/GenBank/DDBJ whole genome shotgun (WGS) entry which is preliminary data.</text>
</comment>
<organism evidence="1 2">
    <name type="scientific">Theileria parva</name>
    <name type="common">East coast fever infection agent</name>
    <dbReference type="NCBI Taxonomy" id="5875"/>
    <lineage>
        <taxon>Eukaryota</taxon>
        <taxon>Sar</taxon>
        <taxon>Alveolata</taxon>
        <taxon>Apicomplexa</taxon>
        <taxon>Aconoidasida</taxon>
        <taxon>Piroplasmida</taxon>
        <taxon>Theileriidae</taxon>
        <taxon>Theileria</taxon>
    </lineage>
</organism>
<accession>Q4N145</accession>
<name>Q4N145_THEPA</name>
<gene>
    <name evidence="1" type="ordered locus">TP04_0904</name>
</gene>
<evidence type="ECO:0000313" key="1">
    <source>
        <dbReference type="EMBL" id="EAN32258.1"/>
    </source>
</evidence>
<dbReference type="AlphaFoldDB" id="Q4N145"/>
<sequence length="150" mass="17371">MTIIAKKFSVGSFCPLDIPSLTINHSFMNLKRCKLWVFCCFRRPQLLQVANMIRPHDYGYTSTLGFRGTWNSALCTNNGDLFQYSSPFLSVLFRCKVSLLALGGYNFESLANVDNDIQLNNEPEEYRNEPNFNEKDLNNFLSFLFIMYHP</sequence>
<proteinExistence type="predicted"/>
<evidence type="ECO:0000313" key="2">
    <source>
        <dbReference type="Proteomes" id="UP000001949"/>
    </source>
</evidence>
<dbReference type="Proteomes" id="UP000001949">
    <property type="component" value="Unassembled WGS sequence"/>
</dbReference>